<keyword evidence="2" id="KW-1185">Reference proteome</keyword>
<dbReference type="Proteomes" id="UP000688137">
    <property type="component" value="Unassembled WGS sequence"/>
</dbReference>
<evidence type="ECO:0000313" key="2">
    <source>
        <dbReference type="Proteomes" id="UP000688137"/>
    </source>
</evidence>
<comment type="caution">
    <text evidence="1">The sequence shown here is derived from an EMBL/GenBank/DDBJ whole genome shotgun (WGS) entry which is preliminary data.</text>
</comment>
<reference evidence="1" key="1">
    <citation type="submission" date="2021-01" db="EMBL/GenBank/DDBJ databases">
        <authorList>
            <consortium name="Genoscope - CEA"/>
            <person name="William W."/>
        </authorList>
    </citation>
    <scope>NUCLEOTIDE SEQUENCE</scope>
</reference>
<evidence type="ECO:0000313" key="1">
    <source>
        <dbReference type="EMBL" id="CAD8113553.1"/>
    </source>
</evidence>
<name>A0A8S1QDM0_PARPR</name>
<accession>A0A8S1QDM0</accession>
<dbReference type="EMBL" id="CAJJDM010000160">
    <property type="protein sequence ID" value="CAD8113553.1"/>
    <property type="molecule type" value="Genomic_DNA"/>
</dbReference>
<dbReference type="AlphaFoldDB" id="A0A8S1QDM0"/>
<organism evidence="1 2">
    <name type="scientific">Paramecium primaurelia</name>
    <dbReference type="NCBI Taxonomy" id="5886"/>
    <lineage>
        <taxon>Eukaryota</taxon>
        <taxon>Sar</taxon>
        <taxon>Alveolata</taxon>
        <taxon>Ciliophora</taxon>
        <taxon>Intramacronucleata</taxon>
        <taxon>Oligohymenophorea</taxon>
        <taxon>Peniculida</taxon>
        <taxon>Parameciidae</taxon>
        <taxon>Paramecium</taxon>
    </lineage>
</organism>
<proteinExistence type="predicted"/>
<protein>
    <submittedName>
        <fullName evidence="1">Uncharacterized protein</fullName>
    </submittedName>
</protein>
<sequence length="117" mass="14095">MNSQNKIPEMPNHARFDEVLQGLELRFDFYRQIIQKQKSQYQDILMIKMVTVKLKTIGLRQKQQQFKLIDRSENMFLLEKIKQQLKKLLIIFLENFKKILGLKFIKPQTNLQRNSKG</sequence>
<gene>
    <name evidence="1" type="ORF">PPRIM_AZ9-3.1.T1550117</name>
</gene>